<dbReference type="SUPFAM" id="SSF47598">
    <property type="entry name" value="Ribbon-helix-helix"/>
    <property type="match status" value="1"/>
</dbReference>
<organism evidence="2">
    <name type="scientific">uncultured Nocardioidaceae bacterium</name>
    <dbReference type="NCBI Taxonomy" id="253824"/>
    <lineage>
        <taxon>Bacteria</taxon>
        <taxon>Bacillati</taxon>
        <taxon>Actinomycetota</taxon>
        <taxon>Actinomycetes</taxon>
        <taxon>Propionibacteriales</taxon>
        <taxon>Nocardioidaceae</taxon>
        <taxon>environmental samples</taxon>
    </lineage>
</organism>
<dbReference type="GO" id="GO:0006355">
    <property type="term" value="P:regulation of DNA-templated transcription"/>
    <property type="evidence" value="ECO:0007669"/>
    <property type="project" value="InterPro"/>
</dbReference>
<reference evidence="2" key="1">
    <citation type="submission" date="2020-02" db="EMBL/GenBank/DDBJ databases">
        <authorList>
            <person name="Meier V. D."/>
        </authorList>
    </citation>
    <scope>NUCLEOTIDE SEQUENCE</scope>
    <source>
        <strain evidence="2">AVDCRST_MAG21</strain>
    </source>
</reference>
<protein>
    <recommendedName>
        <fullName evidence="3">Toxin-antitoxin system HicB family antitoxin</fullName>
    </recommendedName>
</protein>
<evidence type="ECO:0000313" key="2">
    <source>
        <dbReference type="EMBL" id="CAA9378854.1"/>
    </source>
</evidence>
<feature type="compositionally biased region" description="Pro residues" evidence="1">
    <location>
        <begin position="83"/>
        <end position="101"/>
    </location>
</feature>
<dbReference type="EMBL" id="CADCUL010000137">
    <property type="protein sequence ID" value="CAA9378854.1"/>
    <property type="molecule type" value="Genomic_DNA"/>
</dbReference>
<evidence type="ECO:0008006" key="3">
    <source>
        <dbReference type="Google" id="ProtNLM"/>
    </source>
</evidence>
<evidence type="ECO:0000256" key="1">
    <source>
        <dbReference type="SAM" id="MobiDB-lite"/>
    </source>
</evidence>
<name>A0A6J4N8C3_9ACTN</name>
<gene>
    <name evidence="2" type="ORF">AVDCRST_MAG21-1655</name>
</gene>
<sequence length="188" mass="19767">MEITSFVEALRRDLGHAAEAGDEDVRAAADRLALALDPAVRLMLMDALSQAASEITNELDDTVVEVRLKGREPAFVVSRVPGPQVPPTTPPGAPGPPPPPGADEGLDDGDDAVARITLRLPESLKVRAEELAAGRGQSLNTWLVNAARVATTSDFSLDVSSTGISMAMGPGAPGRNRSSNKRIQGWVR</sequence>
<dbReference type="AlphaFoldDB" id="A0A6J4N8C3"/>
<proteinExistence type="predicted"/>
<accession>A0A6J4N8C3</accession>
<feature type="region of interest" description="Disordered" evidence="1">
    <location>
        <begin position="78"/>
        <end position="109"/>
    </location>
</feature>
<feature type="region of interest" description="Disordered" evidence="1">
    <location>
        <begin position="168"/>
        <end position="188"/>
    </location>
</feature>
<dbReference type="InterPro" id="IPR010985">
    <property type="entry name" value="Ribbon_hlx_hlx"/>
</dbReference>